<dbReference type="InterPro" id="IPR003615">
    <property type="entry name" value="HNH_nuc"/>
</dbReference>
<reference evidence="2" key="1">
    <citation type="submission" date="2018-06" db="EMBL/GenBank/DDBJ databases">
        <authorList>
            <person name="Zhirakovskaya E."/>
        </authorList>
    </citation>
    <scope>NUCLEOTIDE SEQUENCE</scope>
</reference>
<name>A0A3B0XYK5_9ZZZZ</name>
<protein>
    <recommendedName>
        <fullName evidence="1">HNH nuclease domain-containing protein</fullName>
    </recommendedName>
</protein>
<dbReference type="Gene3D" id="1.10.30.50">
    <property type="match status" value="1"/>
</dbReference>
<dbReference type="SMART" id="SM00507">
    <property type="entry name" value="HNHc"/>
    <property type="match status" value="1"/>
</dbReference>
<dbReference type="InterPro" id="IPR029471">
    <property type="entry name" value="HNH_5"/>
</dbReference>
<dbReference type="Pfam" id="PF14279">
    <property type="entry name" value="HNH_5"/>
    <property type="match status" value="1"/>
</dbReference>
<accession>A0A3B0XYK5</accession>
<dbReference type="PANTHER" id="PTHR33877">
    <property type="entry name" value="SLL1193 PROTEIN"/>
    <property type="match status" value="1"/>
</dbReference>
<feature type="domain" description="HNH nuclease" evidence="1">
    <location>
        <begin position="85"/>
        <end position="138"/>
    </location>
</feature>
<gene>
    <name evidence="2" type="ORF">MNBD_GAMMA09-2316</name>
</gene>
<organism evidence="2">
    <name type="scientific">hydrothermal vent metagenome</name>
    <dbReference type="NCBI Taxonomy" id="652676"/>
    <lineage>
        <taxon>unclassified sequences</taxon>
        <taxon>metagenomes</taxon>
        <taxon>ecological metagenomes</taxon>
    </lineage>
</organism>
<dbReference type="AlphaFoldDB" id="A0A3B0XYK5"/>
<proteinExistence type="predicted"/>
<dbReference type="PANTHER" id="PTHR33877:SF2">
    <property type="entry name" value="OS07G0170200 PROTEIN"/>
    <property type="match status" value="1"/>
</dbReference>
<dbReference type="CDD" id="cd00085">
    <property type="entry name" value="HNHc"/>
    <property type="match status" value="1"/>
</dbReference>
<evidence type="ECO:0000313" key="2">
    <source>
        <dbReference type="EMBL" id="VAW69760.1"/>
    </source>
</evidence>
<dbReference type="InterPro" id="IPR052892">
    <property type="entry name" value="NA-targeting_endonuclease"/>
</dbReference>
<dbReference type="EMBL" id="UOFI01000173">
    <property type="protein sequence ID" value="VAW69760.1"/>
    <property type="molecule type" value="Genomic_DNA"/>
</dbReference>
<evidence type="ECO:0000259" key="1">
    <source>
        <dbReference type="SMART" id="SM00507"/>
    </source>
</evidence>
<sequence>MRSGEVAPLILTLDNAGRPIDWLSWQEAVNLYVREQVAWTASETTLRFHGGTCQKTGLKSFLDLNTIIAIRGAKPRYNHDVTPLLTNRALFERDRHTCLYCGNHFKLSLLTRDHVKPRAQGGEDVWSNVVTACKACNVKKACNTPAQARMHLLALPYAPNKAEAMILANRRILVDQMDFLRNHVPHERREAFNLN</sequence>